<protein>
    <submittedName>
        <fullName evidence="2">Uncharacterized protein</fullName>
    </submittedName>
</protein>
<reference evidence="2" key="1">
    <citation type="submission" date="2020-06" db="EMBL/GenBank/DDBJ databases">
        <title>Draft genome of Bugula neritina, a colonial animal packing powerful symbionts and potential medicines.</title>
        <authorList>
            <person name="Rayko M."/>
        </authorList>
    </citation>
    <scope>NUCLEOTIDE SEQUENCE [LARGE SCALE GENOMIC DNA]</scope>
    <source>
        <strain evidence="2">Kwan_BN1</strain>
    </source>
</reference>
<keyword evidence="3" id="KW-1185">Reference proteome</keyword>
<dbReference type="OrthoDB" id="31183at2759"/>
<dbReference type="Proteomes" id="UP000593567">
    <property type="component" value="Unassembled WGS sequence"/>
</dbReference>
<keyword evidence="1" id="KW-0732">Signal</keyword>
<feature type="signal peptide" evidence="1">
    <location>
        <begin position="1"/>
        <end position="25"/>
    </location>
</feature>
<accession>A0A7J7J3H1</accession>
<sequence>MYLCAFSNHLLWISAITTLQKIVESVPQFLSQYLLDLTTIVCKQSSVVTSGGAIYKGYKAQLPLRLKSLR</sequence>
<feature type="chain" id="PRO_5029595429" evidence="1">
    <location>
        <begin position="26"/>
        <end position="70"/>
    </location>
</feature>
<gene>
    <name evidence="2" type="ORF">EB796_021504</name>
</gene>
<dbReference type="AlphaFoldDB" id="A0A7J7J3H1"/>
<evidence type="ECO:0000313" key="2">
    <source>
        <dbReference type="EMBL" id="KAF6020186.1"/>
    </source>
</evidence>
<dbReference type="EMBL" id="VXIV02003190">
    <property type="protein sequence ID" value="KAF6020186.1"/>
    <property type="molecule type" value="Genomic_DNA"/>
</dbReference>
<evidence type="ECO:0000313" key="3">
    <source>
        <dbReference type="Proteomes" id="UP000593567"/>
    </source>
</evidence>
<evidence type="ECO:0000256" key="1">
    <source>
        <dbReference type="SAM" id="SignalP"/>
    </source>
</evidence>
<name>A0A7J7J3H1_BUGNE</name>
<proteinExistence type="predicted"/>
<organism evidence="2 3">
    <name type="scientific">Bugula neritina</name>
    <name type="common">Brown bryozoan</name>
    <name type="synonym">Sertularia neritina</name>
    <dbReference type="NCBI Taxonomy" id="10212"/>
    <lineage>
        <taxon>Eukaryota</taxon>
        <taxon>Metazoa</taxon>
        <taxon>Spiralia</taxon>
        <taxon>Lophotrochozoa</taxon>
        <taxon>Bryozoa</taxon>
        <taxon>Gymnolaemata</taxon>
        <taxon>Cheilostomatida</taxon>
        <taxon>Flustrina</taxon>
        <taxon>Buguloidea</taxon>
        <taxon>Bugulidae</taxon>
        <taxon>Bugula</taxon>
    </lineage>
</organism>
<comment type="caution">
    <text evidence="2">The sequence shown here is derived from an EMBL/GenBank/DDBJ whole genome shotgun (WGS) entry which is preliminary data.</text>
</comment>